<reference evidence="10 11" key="1">
    <citation type="submission" date="2013-06" db="EMBL/GenBank/DDBJ databases">
        <title>Rumen cellulosomics: divergent fiber-degrading strategies revealed by comparative genome-wide analysis of six Ruminococcal strains.</title>
        <authorList>
            <person name="Dassa B."/>
            <person name="Borovok I."/>
            <person name="Lamed R."/>
            <person name="Flint H."/>
            <person name="Yeoman C.J."/>
            <person name="White B."/>
            <person name="Bayer E.A."/>
        </authorList>
    </citation>
    <scope>NUCLEOTIDE SEQUENCE [LARGE SCALE GENOMIC DNA]</scope>
    <source>
        <strain evidence="10 11">SY3</strain>
    </source>
</reference>
<dbReference type="PANTHER" id="PTHR30073:SF5">
    <property type="entry name" value="ASPARTATE--AMMONIA LIGASE"/>
    <property type="match status" value="1"/>
</dbReference>
<dbReference type="PIRSF" id="PIRSF001555">
    <property type="entry name" value="Asp_ammon_ligase"/>
    <property type="match status" value="1"/>
</dbReference>
<evidence type="ECO:0000256" key="2">
    <source>
        <dbReference type="ARBA" id="ARBA00022598"/>
    </source>
</evidence>
<proteinExistence type="inferred from homology"/>
<dbReference type="Proteomes" id="UP000021369">
    <property type="component" value="Unassembled WGS sequence"/>
</dbReference>
<dbReference type="GO" id="GO:0004071">
    <property type="term" value="F:aspartate-ammonia ligase activity"/>
    <property type="evidence" value="ECO:0007669"/>
    <property type="project" value="UniProtKB-UniRule"/>
</dbReference>
<keyword evidence="3 7" id="KW-0028">Amino-acid biosynthesis</keyword>
<evidence type="ECO:0000256" key="1">
    <source>
        <dbReference type="ARBA" id="ARBA00022490"/>
    </source>
</evidence>
<dbReference type="EMBL" id="JEOB01000002">
    <property type="protein sequence ID" value="EXM39542.1"/>
    <property type="molecule type" value="Genomic_DNA"/>
</dbReference>
<dbReference type="SUPFAM" id="SSF55681">
    <property type="entry name" value="Class II aaRS and biotin synthetases"/>
    <property type="match status" value="1"/>
</dbReference>
<sequence>MSKSLYLPEGYTSALSLRETQHAIKYIKDVFQQALSIQLMLDRVSAPLIVRQGSGINDDLNGVERKVDFDIKEIEGKAEVVQSLAKWKRMALYRYGYQAGEGIYTDMNAIRRDDDTDNLHSIFVDQWDWEKVIRRDQRTEDFLKDTVKCVVKAIVYTKRKVSLRYPQLKNTVSEDVFFVTTQELEDMYPDKTSKERERLITKEHGTVFIMKIGGKLKSGEKHDGRAPDYDDWSLNGDIFFWNEVLDNAIEISSMGIRVDENSLASQLKEAGAEDRMQYDYHKMIANGTLPLTIGGGIGQSRLCMLLLEKAHIGEVQSSIWPEDMIEKCAEKGITLL</sequence>
<dbReference type="GO" id="GO:0005524">
    <property type="term" value="F:ATP binding"/>
    <property type="evidence" value="ECO:0007669"/>
    <property type="project" value="UniProtKB-UniRule"/>
</dbReference>
<dbReference type="PATRIC" id="fig|1341156.4.peg.1739"/>
<dbReference type="Pfam" id="PF03590">
    <property type="entry name" value="AsnA"/>
    <property type="match status" value="1"/>
</dbReference>
<dbReference type="PROSITE" id="PS50862">
    <property type="entry name" value="AA_TRNA_LIGASE_II"/>
    <property type="match status" value="1"/>
</dbReference>
<evidence type="ECO:0000256" key="8">
    <source>
        <dbReference type="NCBIfam" id="TIGR00669"/>
    </source>
</evidence>
<accession>A0A011V283</accession>
<evidence type="ECO:0000313" key="11">
    <source>
        <dbReference type="Proteomes" id="UP000021369"/>
    </source>
</evidence>
<keyword evidence="4 7" id="KW-0547">Nucleotide-binding</keyword>
<evidence type="ECO:0000256" key="3">
    <source>
        <dbReference type="ARBA" id="ARBA00022605"/>
    </source>
</evidence>
<dbReference type="InterPro" id="IPR045864">
    <property type="entry name" value="aa-tRNA-synth_II/BPL/LPL"/>
</dbReference>
<evidence type="ECO:0000313" key="10">
    <source>
        <dbReference type="EMBL" id="EXM39542.1"/>
    </source>
</evidence>
<organism evidence="10 11">
    <name type="scientific">Ruminococcus albus SY3</name>
    <dbReference type="NCBI Taxonomy" id="1341156"/>
    <lineage>
        <taxon>Bacteria</taxon>
        <taxon>Bacillati</taxon>
        <taxon>Bacillota</taxon>
        <taxon>Clostridia</taxon>
        <taxon>Eubacteriales</taxon>
        <taxon>Oscillospiraceae</taxon>
        <taxon>Ruminococcus</taxon>
    </lineage>
</organism>
<keyword evidence="11" id="KW-1185">Reference proteome</keyword>
<evidence type="ECO:0000256" key="6">
    <source>
        <dbReference type="ARBA" id="ARBA00022888"/>
    </source>
</evidence>
<evidence type="ECO:0000256" key="4">
    <source>
        <dbReference type="ARBA" id="ARBA00022741"/>
    </source>
</evidence>
<comment type="similarity">
    <text evidence="7">Belongs to the class-II aminoacyl-tRNA synthetase family. AsnA subfamily.</text>
</comment>
<dbReference type="EC" id="6.3.1.1" evidence="7 8"/>
<dbReference type="GO" id="GO:0016740">
    <property type="term" value="F:transferase activity"/>
    <property type="evidence" value="ECO:0007669"/>
    <property type="project" value="UniProtKB-ARBA"/>
</dbReference>
<keyword evidence="6 7" id="KW-0061">Asparagine biosynthesis</keyword>
<dbReference type="UniPathway" id="UPA00134">
    <property type="reaction ID" value="UER00194"/>
</dbReference>
<dbReference type="NCBIfam" id="TIGR00669">
    <property type="entry name" value="asnA"/>
    <property type="match status" value="1"/>
</dbReference>
<comment type="catalytic activity">
    <reaction evidence="7">
        <text>L-aspartate + NH4(+) + ATP = L-asparagine + AMP + diphosphate + H(+)</text>
        <dbReference type="Rhea" id="RHEA:11372"/>
        <dbReference type="ChEBI" id="CHEBI:15378"/>
        <dbReference type="ChEBI" id="CHEBI:28938"/>
        <dbReference type="ChEBI" id="CHEBI:29991"/>
        <dbReference type="ChEBI" id="CHEBI:30616"/>
        <dbReference type="ChEBI" id="CHEBI:33019"/>
        <dbReference type="ChEBI" id="CHEBI:58048"/>
        <dbReference type="ChEBI" id="CHEBI:456215"/>
        <dbReference type="EC" id="6.3.1.1"/>
    </reaction>
</comment>
<dbReference type="GO" id="GO:0140096">
    <property type="term" value="F:catalytic activity, acting on a protein"/>
    <property type="evidence" value="ECO:0007669"/>
    <property type="project" value="UniProtKB-ARBA"/>
</dbReference>
<comment type="pathway">
    <text evidence="7">Amino-acid biosynthesis; L-asparagine biosynthesis; L-asparagine from L-aspartate (ammonia route): step 1/1.</text>
</comment>
<dbReference type="HAMAP" id="MF_00555">
    <property type="entry name" value="AsnA"/>
    <property type="match status" value="1"/>
</dbReference>
<keyword evidence="2 7" id="KW-0436">Ligase</keyword>
<feature type="domain" description="Aminoacyl-transfer RNA synthetases class-II family profile" evidence="9">
    <location>
        <begin position="101"/>
        <end position="321"/>
    </location>
</feature>
<dbReference type="RefSeq" id="WP_037286253.1">
    <property type="nucleotide sequence ID" value="NZ_JEOB01000002.1"/>
</dbReference>
<evidence type="ECO:0000256" key="5">
    <source>
        <dbReference type="ARBA" id="ARBA00022840"/>
    </source>
</evidence>
<dbReference type="AlphaFoldDB" id="A0A011V283"/>
<keyword evidence="5 7" id="KW-0067">ATP-binding</keyword>
<gene>
    <name evidence="7" type="primary">asnA</name>
    <name evidence="10" type="ORF">RASY3_06605</name>
</gene>
<dbReference type="InterPro" id="IPR006195">
    <property type="entry name" value="aa-tRNA-synth_II"/>
</dbReference>
<keyword evidence="1 7" id="KW-0963">Cytoplasm</keyword>
<dbReference type="GO" id="GO:0005829">
    <property type="term" value="C:cytosol"/>
    <property type="evidence" value="ECO:0007669"/>
    <property type="project" value="TreeGrafter"/>
</dbReference>
<dbReference type="InterPro" id="IPR004618">
    <property type="entry name" value="AsnA"/>
</dbReference>
<dbReference type="OrthoDB" id="9766088at2"/>
<name>A0A011V283_RUMAL</name>
<protein>
    <recommendedName>
        <fullName evidence="7 8">Aspartate--ammonia ligase</fullName>
        <ecNumber evidence="7 8">6.3.1.1</ecNumber>
    </recommendedName>
    <alternativeName>
        <fullName evidence="7">Asparagine synthetase A</fullName>
    </alternativeName>
</protein>
<dbReference type="Gene3D" id="3.30.930.10">
    <property type="entry name" value="Bira Bifunctional Protein, Domain 2"/>
    <property type="match status" value="1"/>
</dbReference>
<dbReference type="GO" id="GO:0070981">
    <property type="term" value="P:L-asparagine biosynthetic process"/>
    <property type="evidence" value="ECO:0007669"/>
    <property type="project" value="UniProtKB-UniRule"/>
</dbReference>
<dbReference type="PANTHER" id="PTHR30073">
    <property type="entry name" value="ASPARTATE--AMMONIA LIGASE"/>
    <property type="match status" value="1"/>
</dbReference>
<evidence type="ECO:0000259" key="9">
    <source>
        <dbReference type="PROSITE" id="PS50862"/>
    </source>
</evidence>
<comment type="subcellular location">
    <subcellularLocation>
        <location evidence="7">Cytoplasm</location>
    </subcellularLocation>
</comment>
<comment type="caution">
    <text evidence="10">The sequence shown here is derived from an EMBL/GenBank/DDBJ whole genome shotgun (WGS) entry which is preliminary data.</text>
</comment>
<evidence type="ECO:0000256" key="7">
    <source>
        <dbReference type="HAMAP-Rule" id="MF_00555"/>
    </source>
</evidence>